<dbReference type="InterPro" id="IPR011174">
    <property type="entry name" value="ERM"/>
</dbReference>
<proteinExistence type="predicted"/>
<name>A0A914DP15_9BILA</name>
<dbReference type="SUPFAM" id="SSF54236">
    <property type="entry name" value="Ubiquitin-like"/>
    <property type="match status" value="1"/>
</dbReference>
<dbReference type="InterPro" id="IPR029071">
    <property type="entry name" value="Ubiquitin-like_domsf"/>
</dbReference>
<dbReference type="Gene3D" id="3.10.20.90">
    <property type="entry name" value="Phosphatidylinositol 3-kinase Catalytic Subunit, Chain A, domain 1"/>
    <property type="match status" value="1"/>
</dbReference>
<dbReference type="GO" id="GO:0003779">
    <property type="term" value="F:actin binding"/>
    <property type="evidence" value="ECO:0007669"/>
    <property type="project" value="InterPro"/>
</dbReference>
<accession>A0A914DP15</accession>
<dbReference type="Pfam" id="PF09379">
    <property type="entry name" value="FERM_N"/>
    <property type="match status" value="1"/>
</dbReference>
<dbReference type="PANTHER" id="PTHR23281">
    <property type="entry name" value="MERLIN/MOESIN/EZRIN/RADIXIN"/>
    <property type="match status" value="1"/>
</dbReference>
<organism evidence="2 3">
    <name type="scientific">Acrobeloides nanus</name>
    <dbReference type="NCBI Taxonomy" id="290746"/>
    <lineage>
        <taxon>Eukaryota</taxon>
        <taxon>Metazoa</taxon>
        <taxon>Ecdysozoa</taxon>
        <taxon>Nematoda</taxon>
        <taxon>Chromadorea</taxon>
        <taxon>Rhabditida</taxon>
        <taxon>Tylenchina</taxon>
        <taxon>Cephalobomorpha</taxon>
        <taxon>Cephaloboidea</taxon>
        <taxon>Cephalobidae</taxon>
        <taxon>Acrobeloides</taxon>
    </lineage>
</organism>
<evidence type="ECO:0000259" key="1">
    <source>
        <dbReference type="Pfam" id="PF09379"/>
    </source>
</evidence>
<evidence type="ECO:0000313" key="3">
    <source>
        <dbReference type="WBParaSite" id="ACRNAN_scaffold3417.g21673.t1"/>
    </source>
</evidence>
<dbReference type="Proteomes" id="UP000887540">
    <property type="component" value="Unplaced"/>
</dbReference>
<dbReference type="AlphaFoldDB" id="A0A914DP15"/>
<reference evidence="3" key="1">
    <citation type="submission" date="2022-11" db="UniProtKB">
        <authorList>
            <consortium name="WormBaseParasite"/>
        </authorList>
    </citation>
    <scope>IDENTIFICATION</scope>
</reference>
<dbReference type="InterPro" id="IPR018979">
    <property type="entry name" value="FERM_N"/>
</dbReference>
<protein>
    <submittedName>
        <fullName evidence="3">FERM N-terminal domain-containing protein</fullName>
    </submittedName>
</protein>
<evidence type="ECO:0000313" key="2">
    <source>
        <dbReference type="Proteomes" id="UP000887540"/>
    </source>
</evidence>
<feature type="domain" description="FERM N-terminal" evidence="1">
    <location>
        <begin position="41"/>
        <end position="74"/>
    </location>
</feature>
<sequence>MEEGEIVSDGESIFDEPAEAPIEEEEMEEILINVRVETAENELKFSVNNSTTGKQLFDQVINTVGLCEIWYFGVLNFRFRIKYFPEDVDEIIPCFLRCRREMLAQYPEFVGFARYVARVWIGRLGKHGKWLKPRYEHSSRRSSLL</sequence>
<keyword evidence="2" id="KW-1185">Reference proteome</keyword>
<dbReference type="WBParaSite" id="ACRNAN_scaffold3417.g21673.t1">
    <property type="protein sequence ID" value="ACRNAN_scaffold3417.g21673.t1"/>
    <property type="gene ID" value="ACRNAN_scaffold3417.g21673"/>
</dbReference>